<sequence>MKLNGRCSTQEQWLVDTSKSTRKAITSSQALPEKKFGDTIEAQLQGQGQEFGEGHGTEKLEGRLVFLESMQIWWYMVQSNVQCTEATEAWLQAVKPRSRSQAKSMALGRLGLGLGVAEAQAKGSSRGLEGEK</sequence>
<comment type="caution">
    <text evidence="1">The sequence shown here is derived from an EMBL/GenBank/DDBJ whole genome shotgun (WGS) entry which is preliminary data.</text>
</comment>
<dbReference type="EMBL" id="JARIHO010000005">
    <property type="protein sequence ID" value="KAJ7360664.1"/>
    <property type="molecule type" value="Genomic_DNA"/>
</dbReference>
<dbReference type="AlphaFoldDB" id="A0AAD7AJC1"/>
<reference evidence="1" key="1">
    <citation type="submission" date="2023-03" db="EMBL/GenBank/DDBJ databases">
        <title>Massive genome expansion in bonnet fungi (Mycena s.s.) driven by repeated elements and novel gene families across ecological guilds.</title>
        <authorList>
            <consortium name="Lawrence Berkeley National Laboratory"/>
            <person name="Harder C.B."/>
            <person name="Miyauchi S."/>
            <person name="Viragh M."/>
            <person name="Kuo A."/>
            <person name="Thoen E."/>
            <person name="Andreopoulos B."/>
            <person name="Lu D."/>
            <person name="Skrede I."/>
            <person name="Drula E."/>
            <person name="Henrissat B."/>
            <person name="Morin E."/>
            <person name="Kohler A."/>
            <person name="Barry K."/>
            <person name="LaButti K."/>
            <person name="Morin E."/>
            <person name="Salamov A."/>
            <person name="Lipzen A."/>
            <person name="Mereny Z."/>
            <person name="Hegedus B."/>
            <person name="Baldrian P."/>
            <person name="Stursova M."/>
            <person name="Weitz H."/>
            <person name="Taylor A."/>
            <person name="Grigoriev I.V."/>
            <person name="Nagy L.G."/>
            <person name="Martin F."/>
            <person name="Kauserud H."/>
        </authorList>
    </citation>
    <scope>NUCLEOTIDE SEQUENCE</scope>
    <source>
        <strain evidence="1">CBHHK002</strain>
    </source>
</reference>
<evidence type="ECO:0000313" key="1">
    <source>
        <dbReference type="EMBL" id="KAJ7360664.1"/>
    </source>
</evidence>
<organism evidence="1 2">
    <name type="scientific">Mycena albidolilacea</name>
    <dbReference type="NCBI Taxonomy" id="1033008"/>
    <lineage>
        <taxon>Eukaryota</taxon>
        <taxon>Fungi</taxon>
        <taxon>Dikarya</taxon>
        <taxon>Basidiomycota</taxon>
        <taxon>Agaricomycotina</taxon>
        <taxon>Agaricomycetes</taxon>
        <taxon>Agaricomycetidae</taxon>
        <taxon>Agaricales</taxon>
        <taxon>Marasmiineae</taxon>
        <taxon>Mycenaceae</taxon>
        <taxon>Mycena</taxon>
    </lineage>
</organism>
<accession>A0AAD7AJC1</accession>
<proteinExistence type="predicted"/>
<evidence type="ECO:0000313" key="2">
    <source>
        <dbReference type="Proteomes" id="UP001218218"/>
    </source>
</evidence>
<name>A0AAD7AJC1_9AGAR</name>
<protein>
    <submittedName>
        <fullName evidence="1">Uncharacterized protein</fullName>
    </submittedName>
</protein>
<keyword evidence="2" id="KW-1185">Reference proteome</keyword>
<gene>
    <name evidence="1" type="ORF">DFH08DRAFT_800109</name>
</gene>
<dbReference type="Proteomes" id="UP001218218">
    <property type="component" value="Unassembled WGS sequence"/>
</dbReference>